<evidence type="ECO:0000313" key="2">
    <source>
        <dbReference type="EMBL" id="MPC93605.1"/>
    </source>
</evidence>
<keyword evidence="3" id="KW-1185">Reference proteome</keyword>
<proteinExistence type="predicted"/>
<evidence type="ECO:0000313" key="3">
    <source>
        <dbReference type="Proteomes" id="UP000324222"/>
    </source>
</evidence>
<feature type="region of interest" description="Disordered" evidence="1">
    <location>
        <begin position="1"/>
        <end position="23"/>
    </location>
</feature>
<gene>
    <name evidence="2" type="ORF">E2C01_088739</name>
</gene>
<comment type="caution">
    <text evidence="2">The sequence shown here is derived from an EMBL/GenBank/DDBJ whole genome shotgun (WGS) entry which is preliminary data.</text>
</comment>
<dbReference type="EMBL" id="VSRR010095462">
    <property type="protein sequence ID" value="MPC93605.1"/>
    <property type="molecule type" value="Genomic_DNA"/>
</dbReference>
<accession>A0A5B7JG96</accession>
<reference evidence="2 3" key="1">
    <citation type="submission" date="2019-05" db="EMBL/GenBank/DDBJ databases">
        <title>Another draft genome of Portunus trituberculatus and its Hox gene families provides insights of decapod evolution.</title>
        <authorList>
            <person name="Jeong J.-H."/>
            <person name="Song I."/>
            <person name="Kim S."/>
            <person name="Choi T."/>
            <person name="Kim D."/>
            <person name="Ryu S."/>
            <person name="Kim W."/>
        </authorList>
    </citation>
    <scope>NUCLEOTIDE SEQUENCE [LARGE SCALE GENOMIC DNA]</scope>
    <source>
        <tissue evidence="2">Muscle</tissue>
    </source>
</reference>
<evidence type="ECO:0000256" key="1">
    <source>
        <dbReference type="SAM" id="MobiDB-lite"/>
    </source>
</evidence>
<organism evidence="2 3">
    <name type="scientific">Portunus trituberculatus</name>
    <name type="common">Swimming crab</name>
    <name type="synonym">Neptunus trituberculatus</name>
    <dbReference type="NCBI Taxonomy" id="210409"/>
    <lineage>
        <taxon>Eukaryota</taxon>
        <taxon>Metazoa</taxon>
        <taxon>Ecdysozoa</taxon>
        <taxon>Arthropoda</taxon>
        <taxon>Crustacea</taxon>
        <taxon>Multicrustacea</taxon>
        <taxon>Malacostraca</taxon>
        <taxon>Eumalacostraca</taxon>
        <taxon>Eucarida</taxon>
        <taxon>Decapoda</taxon>
        <taxon>Pleocyemata</taxon>
        <taxon>Brachyura</taxon>
        <taxon>Eubrachyura</taxon>
        <taxon>Portunoidea</taxon>
        <taxon>Portunidae</taxon>
        <taxon>Portuninae</taxon>
        <taxon>Portunus</taxon>
    </lineage>
</organism>
<dbReference type="Proteomes" id="UP000324222">
    <property type="component" value="Unassembled WGS sequence"/>
</dbReference>
<name>A0A5B7JG96_PORTR</name>
<protein>
    <submittedName>
        <fullName evidence="2">Uncharacterized protein</fullName>
    </submittedName>
</protein>
<sequence length="23" mass="2666">MESFQPVTPAGHRSRGLPWRSLR</sequence>
<dbReference type="AlphaFoldDB" id="A0A5B7JG96"/>